<dbReference type="InterPro" id="IPR000792">
    <property type="entry name" value="Tscrpt_reg_LuxR_C"/>
</dbReference>
<evidence type="ECO:0000313" key="1">
    <source>
        <dbReference type="EMBL" id="QPS42184.1"/>
    </source>
</evidence>
<proteinExistence type="predicted"/>
<dbReference type="RefSeq" id="WP_009916333.1">
    <property type="nucleotide sequence ID" value="NZ_CP013380.1"/>
</dbReference>
<accession>A0A7T2TY50</accession>
<dbReference type="SUPFAM" id="SSF46894">
    <property type="entry name" value="C-terminal effector domain of the bipartite response regulators"/>
    <property type="match status" value="1"/>
</dbReference>
<dbReference type="GO" id="GO:0003677">
    <property type="term" value="F:DNA binding"/>
    <property type="evidence" value="ECO:0007669"/>
    <property type="project" value="InterPro"/>
</dbReference>
<evidence type="ECO:0000313" key="2">
    <source>
        <dbReference type="Proteomes" id="UP000594943"/>
    </source>
</evidence>
<dbReference type="InterPro" id="IPR036388">
    <property type="entry name" value="WH-like_DNA-bd_sf"/>
</dbReference>
<dbReference type="KEGG" id="bhg:I6G56_11105"/>
<sequence>MASNLQLVEDTFSAMGEATILLSTSCMVVHASDLAKSLLGNLHGLSVKQGKLWHPSAAVLDNLSKAVVTTLETGQRSRTTVPLEWGETLTLDMTVAHPRIHLSEAPLVFVRIRRNSALNGADVGNLITAFSISRAEAKVLAGLVAGLMPSECAIQNGVRESTVRTQIANLKRKMQCSRIVDLVKLALLA</sequence>
<name>A0A7U4P418_9BURK</name>
<dbReference type="InterPro" id="IPR016032">
    <property type="entry name" value="Sig_transdc_resp-reg_C-effctor"/>
</dbReference>
<gene>
    <name evidence="1" type="ORF">I6G56_11105</name>
</gene>
<protein>
    <submittedName>
        <fullName evidence="1">LuxR family transcriptional regulator</fullName>
    </submittedName>
</protein>
<dbReference type="GO" id="GO:0006355">
    <property type="term" value="P:regulation of DNA-templated transcription"/>
    <property type="evidence" value="ECO:0007669"/>
    <property type="project" value="InterPro"/>
</dbReference>
<dbReference type="Pfam" id="PF00196">
    <property type="entry name" value="GerE"/>
    <property type="match status" value="1"/>
</dbReference>
<organism evidence="1 2">
    <name type="scientific">Burkholderia humptydooensis</name>
    <dbReference type="NCBI Taxonomy" id="430531"/>
    <lineage>
        <taxon>Bacteria</taxon>
        <taxon>Pseudomonadati</taxon>
        <taxon>Pseudomonadota</taxon>
        <taxon>Betaproteobacteria</taxon>
        <taxon>Burkholderiales</taxon>
        <taxon>Burkholderiaceae</taxon>
        <taxon>Burkholderia</taxon>
        <taxon>pseudomallei group</taxon>
    </lineage>
</organism>
<dbReference type="Proteomes" id="UP000594943">
    <property type="component" value="Chromosome 1"/>
</dbReference>
<reference evidence="1 2" key="1">
    <citation type="submission" date="2020-12" db="EMBL/GenBank/DDBJ databases">
        <title>FDA dAtabase for Regulatory Grade micrObial Sequences (FDA-ARGOS): Supporting development and validation of Infectious Disease Dx tests.</title>
        <authorList>
            <person name="Nelson B."/>
            <person name="Plummer A."/>
            <person name="Tallon L."/>
            <person name="Sadzewicz L."/>
            <person name="Zhao X."/>
            <person name="Boylan J."/>
            <person name="Ott S."/>
            <person name="Bowen H."/>
            <person name="Vavikolanu K."/>
            <person name="Mehta A."/>
            <person name="Aluvathingal J."/>
            <person name="Nadendla S."/>
            <person name="Myers T."/>
            <person name="Yan Y."/>
            <person name="Sichtig H."/>
        </authorList>
    </citation>
    <scope>NUCLEOTIDE SEQUENCE [LARGE SCALE GENOMIC DNA]</scope>
    <source>
        <strain evidence="1 2">FDAARGOS_899</strain>
    </source>
</reference>
<dbReference type="Gene3D" id="1.10.10.10">
    <property type="entry name" value="Winged helix-like DNA-binding domain superfamily/Winged helix DNA-binding domain"/>
    <property type="match status" value="1"/>
</dbReference>
<dbReference type="EMBL" id="CP065686">
    <property type="protein sequence ID" value="QPS42184.1"/>
    <property type="molecule type" value="Genomic_DNA"/>
</dbReference>
<dbReference type="SMART" id="SM00421">
    <property type="entry name" value="HTH_LUXR"/>
    <property type="match status" value="1"/>
</dbReference>
<accession>A0A7U4P418</accession>
<dbReference type="AlphaFoldDB" id="A0A7U4P418"/>